<organism evidence="4 5">
    <name type="scientific">Paenibacillus naphthalenovorans</name>
    <dbReference type="NCBI Taxonomy" id="162209"/>
    <lineage>
        <taxon>Bacteria</taxon>
        <taxon>Bacillati</taxon>
        <taxon>Bacillota</taxon>
        <taxon>Bacilli</taxon>
        <taxon>Bacillales</taxon>
        <taxon>Paenibacillaceae</taxon>
        <taxon>Paenibacillus</taxon>
    </lineage>
</organism>
<dbReference type="GO" id="GO:0003700">
    <property type="term" value="F:DNA-binding transcription factor activity"/>
    <property type="evidence" value="ECO:0007669"/>
    <property type="project" value="InterPro"/>
</dbReference>
<dbReference type="Proteomes" id="UP000061660">
    <property type="component" value="Chromosome"/>
</dbReference>
<dbReference type="EMBL" id="CP013652">
    <property type="protein sequence ID" value="ALS23040.1"/>
    <property type="molecule type" value="Genomic_DNA"/>
</dbReference>
<reference evidence="5" key="1">
    <citation type="submission" date="2015-12" db="EMBL/GenBank/DDBJ databases">
        <title>Complete genome sequences of two moderately thermophilic Paenibacillus species.</title>
        <authorList>
            <person name="Butler R.III."/>
            <person name="Wang J."/>
            <person name="Stark B.C."/>
            <person name="Pombert J.-F."/>
        </authorList>
    </citation>
    <scope>NUCLEOTIDE SEQUENCE [LARGE SCALE GENOMIC DNA]</scope>
    <source>
        <strain evidence="5">32O-Y</strain>
    </source>
</reference>
<evidence type="ECO:0000313" key="4">
    <source>
        <dbReference type="EMBL" id="ALS23040.1"/>
    </source>
</evidence>
<dbReference type="SUPFAM" id="SSF46785">
    <property type="entry name" value="Winged helix' DNA-binding domain"/>
    <property type="match status" value="1"/>
</dbReference>
<proteinExistence type="predicted"/>
<evidence type="ECO:0000256" key="3">
    <source>
        <dbReference type="ARBA" id="ARBA00023163"/>
    </source>
</evidence>
<dbReference type="STRING" id="162209.IJ22_26670"/>
<dbReference type="CDD" id="cd07377">
    <property type="entry name" value="WHTH_GntR"/>
    <property type="match status" value="1"/>
</dbReference>
<keyword evidence="5" id="KW-1185">Reference proteome</keyword>
<dbReference type="SUPFAM" id="SSF48008">
    <property type="entry name" value="GntR ligand-binding domain-like"/>
    <property type="match status" value="1"/>
</dbReference>
<evidence type="ECO:0000256" key="1">
    <source>
        <dbReference type="ARBA" id="ARBA00023015"/>
    </source>
</evidence>
<dbReference type="PANTHER" id="PTHR43537">
    <property type="entry name" value="TRANSCRIPTIONAL REGULATOR, GNTR FAMILY"/>
    <property type="match status" value="1"/>
</dbReference>
<keyword evidence="2" id="KW-0238">DNA-binding</keyword>
<dbReference type="PROSITE" id="PS50949">
    <property type="entry name" value="HTH_GNTR"/>
    <property type="match status" value="1"/>
</dbReference>
<dbReference type="Pfam" id="PF07729">
    <property type="entry name" value="FCD"/>
    <property type="match status" value="1"/>
</dbReference>
<dbReference type="InterPro" id="IPR011711">
    <property type="entry name" value="GntR_C"/>
</dbReference>
<dbReference type="PANTHER" id="PTHR43537:SF24">
    <property type="entry name" value="GLUCONATE OPERON TRANSCRIPTIONAL REPRESSOR"/>
    <property type="match status" value="1"/>
</dbReference>
<dbReference type="RefSeq" id="WP_062409108.1">
    <property type="nucleotide sequence ID" value="NZ_BJCS01000004.1"/>
</dbReference>
<sequence length="217" mass="25330">MNPINNQSTRLVSLKDEIKQKLREDIISNTLKPGQRIVETEIAKNHGISQVPVREALRGLEEEGLVKTVKYKGAFVTEINQVELYHIFSLRTEIETSVLEIVVPKLTRRDTGELYDIVEKMKSGTPDYLTQSGFDMDFHSKIIEWSQIEIYNRVWGILNTHIRRYIAYLHPTIQIKPEEVYKYHLELVEVLEQGDVEKSKAAFREHIMSFCNETRIK</sequence>
<dbReference type="InterPro" id="IPR008920">
    <property type="entry name" value="TF_FadR/GntR_C"/>
</dbReference>
<evidence type="ECO:0000313" key="5">
    <source>
        <dbReference type="Proteomes" id="UP000061660"/>
    </source>
</evidence>
<dbReference type="GO" id="GO:0003677">
    <property type="term" value="F:DNA binding"/>
    <property type="evidence" value="ECO:0007669"/>
    <property type="project" value="UniProtKB-KW"/>
</dbReference>
<keyword evidence="3" id="KW-0804">Transcription</keyword>
<protein>
    <submittedName>
        <fullName evidence="4">GntR family transcriptional regulator</fullName>
    </submittedName>
</protein>
<reference evidence="4 5" key="2">
    <citation type="journal article" date="2016" name="Genome Announc.">
        <title>Complete Genome Sequences of Two Interactive Moderate Thermophiles, Paenibacillus napthalenovorans 32O-Y and Paenibacillus sp. 32O-W.</title>
        <authorList>
            <person name="Butler R.R.III."/>
            <person name="Wang J."/>
            <person name="Stark B.C."/>
            <person name="Pombert J.F."/>
        </authorList>
    </citation>
    <scope>NUCLEOTIDE SEQUENCE [LARGE SCALE GENOMIC DNA]</scope>
    <source>
        <strain evidence="4 5">32O-Y</strain>
    </source>
</reference>
<dbReference type="AlphaFoldDB" id="A0A0U2M5G0"/>
<accession>A0A0U2M5G0</accession>
<dbReference type="InterPro" id="IPR000524">
    <property type="entry name" value="Tscrpt_reg_HTH_GntR"/>
</dbReference>
<dbReference type="KEGG" id="pnp:IJ22_26670"/>
<dbReference type="PATRIC" id="fig|162209.4.peg.2840"/>
<dbReference type="InterPro" id="IPR036390">
    <property type="entry name" value="WH_DNA-bd_sf"/>
</dbReference>
<dbReference type="Gene3D" id="1.20.120.530">
    <property type="entry name" value="GntR ligand-binding domain-like"/>
    <property type="match status" value="1"/>
</dbReference>
<keyword evidence="1" id="KW-0805">Transcription regulation</keyword>
<evidence type="ECO:0000256" key="2">
    <source>
        <dbReference type="ARBA" id="ARBA00023125"/>
    </source>
</evidence>
<dbReference type="Pfam" id="PF00392">
    <property type="entry name" value="GntR"/>
    <property type="match status" value="1"/>
</dbReference>
<dbReference type="SMART" id="SM00345">
    <property type="entry name" value="HTH_GNTR"/>
    <property type="match status" value="1"/>
</dbReference>
<gene>
    <name evidence="4" type="ORF">IJ22_26670</name>
</gene>
<dbReference type="InterPro" id="IPR036388">
    <property type="entry name" value="WH-like_DNA-bd_sf"/>
</dbReference>
<dbReference type="OrthoDB" id="9781630at2"/>
<dbReference type="SMART" id="SM00895">
    <property type="entry name" value="FCD"/>
    <property type="match status" value="1"/>
</dbReference>
<name>A0A0U2M5G0_9BACL</name>
<dbReference type="Gene3D" id="1.10.10.10">
    <property type="entry name" value="Winged helix-like DNA-binding domain superfamily/Winged helix DNA-binding domain"/>
    <property type="match status" value="1"/>
</dbReference>